<protein>
    <submittedName>
        <fullName evidence="5">ABC transport system ATP-binding protein</fullName>
    </submittedName>
</protein>
<dbReference type="InterPro" id="IPR017911">
    <property type="entry name" value="MacB-like_ATP-bd"/>
</dbReference>
<dbReference type="EMBL" id="JAGIOL010000001">
    <property type="protein sequence ID" value="MBP2437260.1"/>
    <property type="molecule type" value="Genomic_DNA"/>
</dbReference>
<dbReference type="InterPro" id="IPR015854">
    <property type="entry name" value="ABC_transpr_LolD-like"/>
</dbReference>
<sequence>MTDYLLEAHDVRRVFGSGQTRFEALQGVTVQIAEGDSLAIAGESGSGKSTLLHILGALDRPDAGEVRYDGAALSEMSTSQTDALRNREFGFVFQQFYLDERATVLENVALPMTIAGVPRTQRRERVHEALKRLGMQERIDERAGRLSGGQRQRIAIARALAGRPRVLFADEPTGALDTENGEAVTKFLFELNEQDGITLILVTHSRDLADRCARRITISDGQLLHDDALHTTTEGAAL</sequence>
<feature type="domain" description="ABC transporter" evidence="4">
    <location>
        <begin position="6"/>
        <end position="237"/>
    </location>
</feature>
<dbReference type="SMART" id="SM00382">
    <property type="entry name" value="AAA"/>
    <property type="match status" value="1"/>
</dbReference>
<dbReference type="Gene3D" id="3.40.50.300">
    <property type="entry name" value="P-loop containing nucleotide triphosphate hydrolases"/>
    <property type="match status" value="1"/>
</dbReference>
<dbReference type="InterPro" id="IPR017871">
    <property type="entry name" value="ABC_transporter-like_CS"/>
</dbReference>
<dbReference type="SUPFAM" id="SSF52540">
    <property type="entry name" value="P-loop containing nucleoside triphosphate hydrolases"/>
    <property type="match status" value="1"/>
</dbReference>
<dbReference type="PANTHER" id="PTHR24220">
    <property type="entry name" value="IMPORT ATP-BINDING PROTEIN"/>
    <property type="match status" value="1"/>
</dbReference>
<evidence type="ECO:0000313" key="5">
    <source>
        <dbReference type="EMBL" id="MBP2437260.1"/>
    </source>
</evidence>
<evidence type="ECO:0000256" key="1">
    <source>
        <dbReference type="ARBA" id="ARBA00022448"/>
    </source>
</evidence>
<keyword evidence="2" id="KW-0547">Nucleotide-binding</keyword>
<dbReference type="PROSITE" id="PS50893">
    <property type="entry name" value="ABC_TRANSPORTER_2"/>
    <property type="match status" value="1"/>
</dbReference>
<proteinExistence type="predicted"/>
<dbReference type="GO" id="GO:0005524">
    <property type="term" value="F:ATP binding"/>
    <property type="evidence" value="ECO:0007669"/>
    <property type="project" value="UniProtKB-KW"/>
</dbReference>
<dbReference type="InterPro" id="IPR003439">
    <property type="entry name" value="ABC_transporter-like_ATP-bd"/>
</dbReference>
<dbReference type="Pfam" id="PF00005">
    <property type="entry name" value="ABC_tran"/>
    <property type="match status" value="1"/>
</dbReference>
<keyword evidence="3 5" id="KW-0067">ATP-binding</keyword>
<dbReference type="InterPro" id="IPR003593">
    <property type="entry name" value="AAA+_ATPase"/>
</dbReference>
<name>A0ABS4ZIZ1_9MICO</name>
<evidence type="ECO:0000313" key="6">
    <source>
        <dbReference type="Proteomes" id="UP001519362"/>
    </source>
</evidence>
<organism evidence="5 6">
    <name type="scientific">Microbacterium amylolyticum</name>
    <dbReference type="NCBI Taxonomy" id="936337"/>
    <lineage>
        <taxon>Bacteria</taxon>
        <taxon>Bacillati</taxon>
        <taxon>Actinomycetota</taxon>
        <taxon>Actinomycetes</taxon>
        <taxon>Micrococcales</taxon>
        <taxon>Microbacteriaceae</taxon>
        <taxon>Microbacterium</taxon>
    </lineage>
</organism>
<comment type="caution">
    <text evidence="5">The sequence shown here is derived from an EMBL/GenBank/DDBJ whole genome shotgun (WGS) entry which is preliminary data.</text>
</comment>
<dbReference type="Proteomes" id="UP001519362">
    <property type="component" value="Unassembled WGS sequence"/>
</dbReference>
<evidence type="ECO:0000256" key="2">
    <source>
        <dbReference type="ARBA" id="ARBA00022741"/>
    </source>
</evidence>
<dbReference type="InterPro" id="IPR027417">
    <property type="entry name" value="P-loop_NTPase"/>
</dbReference>
<accession>A0ABS4ZIZ1</accession>
<keyword evidence="6" id="KW-1185">Reference proteome</keyword>
<dbReference type="PROSITE" id="PS00211">
    <property type="entry name" value="ABC_TRANSPORTER_1"/>
    <property type="match status" value="1"/>
</dbReference>
<dbReference type="RefSeq" id="WP_165134421.1">
    <property type="nucleotide sequence ID" value="NZ_CP049253.1"/>
</dbReference>
<dbReference type="PANTHER" id="PTHR24220:SF86">
    <property type="entry name" value="ABC TRANSPORTER ABCH.1"/>
    <property type="match status" value="1"/>
</dbReference>
<reference evidence="5 6" key="1">
    <citation type="submission" date="2021-03" db="EMBL/GenBank/DDBJ databases">
        <title>Sequencing the genomes of 1000 actinobacteria strains.</title>
        <authorList>
            <person name="Klenk H.-P."/>
        </authorList>
    </citation>
    <scope>NUCLEOTIDE SEQUENCE [LARGE SCALE GENOMIC DNA]</scope>
    <source>
        <strain evidence="5 6">DSM 24221</strain>
    </source>
</reference>
<keyword evidence="1" id="KW-0813">Transport</keyword>
<gene>
    <name evidence="5" type="ORF">JOF34_001846</name>
</gene>
<dbReference type="CDD" id="cd03255">
    <property type="entry name" value="ABC_MJ0796_LolCDE_FtsE"/>
    <property type="match status" value="1"/>
</dbReference>
<evidence type="ECO:0000256" key="3">
    <source>
        <dbReference type="ARBA" id="ARBA00022840"/>
    </source>
</evidence>
<evidence type="ECO:0000259" key="4">
    <source>
        <dbReference type="PROSITE" id="PS50893"/>
    </source>
</evidence>